<evidence type="ECO:0000256" key="11">
    <source>
        <dbReference type="ARBA" id="ARBA00022805"/>
    </source>
</evidence>
<sequence>MEEDSQDDKEMITVHGIENIEDSVVSSKEVNPKIKKLRARGRPVTILVVGPTGCGKSTLINAMFGKNLAEVGHGARAVTSEIKAYKGEYKGVKIKVYDTIGFGDTEGRTDFNILYEIDENDNYDLVLICTKLEDRANRHMFVELASVLNKEMWKRTVVVLTQANRFLTLESTMKAGPEAAIEGKIDGYKSFVVKILSVEKKLVKEEVLQEIPYCIAGRKDEKKLPTTDDWLKTLWGTCIDHCSNETRSFLKEYAKHRPTIEVGAVVASIGAGTLAGAGIGAAVGSIIPGPGTIIGLAVGAGVGAGVGGILGGSTSSAGVAVKHISDKSKNK</sequence>
<keyword evidence="15" id="KW-0342">GTP-binding</keyword>
<dbReference type="InterPro" id="IPR027417">
    <property type="entry name" value="P-loop_NTPase"/>
</dbReference>
<keyword evidence="13" id="KW-0653">Protein transport</keyword>
<evidence type="ECO:0000256" key="13">
    <source>
        <dbReference type="ARBA" id="ARBA00022927"/>
    </source>
</evidence>
<protein>
    <recommendedName>
        <fullName evidence="19">AIG1-type G domain-containing protein</fullName>
    </recommendedName>
</protein>
<keyword evidence="12" id="KW-0460">Magnesium</keyword>
<dbReference type="InParanoid" id="A0A1X7TCK6"/>
<keyword evidence="8" id="KW-0479">Metal-binding</keyword>
<dbReference type="OrthoDB" id="8954335at2759"/>
<dbReference type="PANTHER" id="PTHR10903">
    <property type="entry name" value="GTPASE, IMAP FAMILY MEMBER-RELATED"/>
    <property type="match status" value="1"/>
</dbReference>
<evidence type="ECO:0000259" key="19">
    <source>
        <dbReference type="Pfam" id="PF04548"/>
    </source>
</evidence>
<evidence type="ECO:0000256" key="1">
    <source>
        <dbReference type="ARBA" id="ARBA00001946"/>
    </source>
</evidence>
<evidence type="ECO:0000313" key="20">
    <source>
        <dbReference type="EnsemblMetazoa" id="Aqu2.1.12309_001"/>
    </source>
</evidence>
<keyword evidence="14 18" id="KW-1133">Transmembrane helix</keyword>
<dbReference type="InterPro" id="IPR045058">
    <property type="entry name" value="GIMA/IAN/Toc"/>
</dbReference>
<evidence type="ECO:0000256" key="9">
    <source>
        <dbReference type="ARBA" id="ARBA00022741"/>
    </source>
</evidence>
<feature type="transmembrane region" description="Helical" evidence="18">
    <location>
        <begin position="262"/>
        <end position="287"/>
    </location>
</feature>
<comment type="subcellular location">
    <subcellularLocation>
        <location evidence="2">Membrane</location>
        <topology evidence="2">Single-pass membrane protein</topology>
    </subcellularLocation>
    <subcellularLocation>
        <location evidence="17">Plastid</location>
        <location evidence="17">Chloroplast outer membrane</location>
    </subcellularLocation>
</comment>
<keyword evidence="10" id="KW-0378">Hydrolase</keyword>
<keyword evidence="7 18" id="KW-0812">Transmembrane</keyword>
<evidence type="ECO:0000256" key="16">
    <source>
        <dbReference type="ARBA" id="ARBA00023136"/>
    </source>
</evidence>
<evidence type="ECO:0000256" key="7">
    <source>
        <dbReference type="ARBA" id="ARBA00022692"/>
    </source>
</evidence>
<keyword evidence="9" id="KW-0547">Nucleotide-binding</keyword>
<dbReference type="GO" id="GO:0005525">
    <property type="term" value="F:GTP binding"/>
    <property type="evidence" value="ECO:0007669"/>
    <property type="project" value="UniProtKB-KW"/>
</dbReference>
<feature type="domain" description="AIG1-type G" evidence="19">
    <location>
        <begin position="45"/>
        <end position="165"/>
    </location>
</feature>
<evidence type="ECO:0000256" key="12">
    <source>
        <dbReference type="ARBA" id="ARBA00022842"/>
    </source>
</evidence>
<keyword evidence="16 18" id="KW-0472">Membrane</keyword>
<evidence type="ECO:0000256" key="18">
    <source>
        <dbReference type="SAM" id="Phobius"/>
    </source>
</evidence>
<keyword evidence="4" id="KW-0813">Transport</keyword>
<dbReference type="InterPro" id="IPR006703">
    <property type="entry name" value="G_AIG1"/>
</dbReference>
<dbReference type="EnsemblMetazoa" id="Aqu2.1.12309_001">
    <property type="protein sequence ID" value="Aqu2.1.12309_001"/>
    <property type="gene ID" value="Aqu2.1.12309"/>
</dbReference>
<keyword evidence="11" id="KW-1002">Plastid outer membrane</keyword>
<organism evidence="20">
    <name type="scientific">Amphimedon queenslandica</name>
    <name type="common">Sponge</name>
    <dbReference type="NCBI Taxonomy" id="400682"/>
    <lineage>
        <taxon>Eukaryota</taxon>
        <taxon>Metazoa</taxon>
        <taxon>Porifera</taxon>
        <taxon>Demospongiae</taxon>
        <taxon>Heteroscleromorpha</taxon>
        <taxon>Haplosclerida</taxon>
        <taxon>Niphatidae</taxon>
        <taxon>Amphimedon</taxon>
    </lineage>
</organism>
<feature type="transmembrane region" description="Helical" evidence="18">
    <location>
        <begin position="293"/>
        <end position="321"/>
    </location>
</feature>
<dbReference type="GO" id="GO:0016020">
    <property type="term" value="C:membrane"/>
    <property type="evidence" value="ECO:0007669"/>
    <property type="project" value="UniProtKB-SubCell"/>
</dbReference>
<evidence type="ECO:0000256" key="8">
    <source>
        <dbReference type="ARBA" id="ARBA00022723"/>
    </source>
</evidence>
<dbReference type="Gene3D" id="3.40.50.300">
    <property type="entry name" value="P-loop containing nucleotide triphosphate hydrolases"/>
    <property type="match status" value="1"/>
</dbReference>
<dbReference type="PANTHER" id="PTHR10903:SF135">
    <property type="entry name" value="TRANSLOCASE OF CHLOROPLAST 120, CHLOROPLASTIC-RELATED"/>
    <property type="match status" value="1"/>
</dbReference>
<accession>A0A1X7TCK6</accession>
<dbReference type="SUPFAM" id="SSF52540">
    <property type="entry name" value="P-loop containing nucleoside triphosphate hydrolases"/>
    <property type="match status" value="1"/>
</dbReference>
<keyword evidence="6" id="KW-0934">Plastid</keyword>
<evidence type="ECO:0000256" key="4">
    <source>
        <dbReference type="ARBA" id="ARBA00022448"/>
    </source>
</evidence>
<dbReference type="GO" id="GO:0046872">
    <property type="term" value="F:metal ion binding"/>
    <property type="evidence" value="ECO:0007669"/>
    <property type="project" value="UniProtKB-KW"/>
</dbReference>
<evidence type="ECO:0000256" key="15">
    <source>
        <dbReference type="ARBA" id="ARBA00023134"/>
    </source>
</evidence>
<comment type="cofactor">
    <cofactor evidence="1">
        <name>Mg(2+)</name>
        <dbReference type="ChEBI" id="CHEBI:18420"/>
    </cofactor>
</comment>
<dbReference type="GO" id="GO:0016787">
    <property type="term" value="F:hydrolase activity"/>
    <property type="evidence" value="ECO:0007669"/>
    <property type="project" value="UniProtKB-KW"/>
</dbReference>
<evidence type="ECO:0000256" key="10">
    <source>
        <dbReference type="ARBA" id="ARBA00022801"/>
    </source>
</evidence>
<dbReference type="GO" id="GO:0015031">
    <property type="term" value="P:protein transport"/>
    <property type="evidence" value="ECO:0007669"/>
    <property type="project" value="UniProtKB-KW"/>
</dbReference>
<evidence type="ECO:0000256" key="2">
    <source>
        <dbReference type="ARBA" id="ARBA00004167"/>
    </source>
</evidence>
<comment type="similarity">
    <text evidence="3">Belongs to the TRAFAC class TrmE-Era-EngA-EngB-Septin-like GTPase superfamily. AIG1/Toc34/Toc159-like paraseptin GTPase family. IAN subfamily.</text>
</comment>
<dbReference type="AlphaFoldDB" id="A0A1X7TCK6"/>
<evidence type="ECO:0000256" key="14">
    <source>
        <dbReference type="ARBA" id="ARBA00022989"/>
    </source>
</evidence>
<proteinExistence type="inferred from homology"/>
<evidence type="ECO:0000256" key="6">
    <source>
        <dbReference type="ARBA" id="ARBA00022640"/>
    </source>
</evidence>
<dbReference type="Pfam" id="PF04548">
    <property type="entry name" value="AIG1"/>
    <property type="match status" value="1"/>
</dbReference>
<evidence type="ECO:0000256" key="3">
    <source>
        <dbReference type="ARBA" id="ARBA00008535"/>
    </source>
</evidence>
<keyword evidence="5" id="KW-0150">Chloroplast</keyword>
<name>A0A1X7TCK6_AMPQE</name>
<evidence type="ECO:0000256" key="5">
    <source>
        <dbReference type="ARBA" id="ARBA00022528"/>
    </source>
</evidence>
<evidence type="ECO:0000256" key="17">
    <source>
        <dbReference type="ARBA" id="ARBA00024013"/>
    </source>
</evidence>
<reference evidence="20" key="1">
    <citation type="submission" date="2017-05" db="UniProtKB">
        <authorList>
            <consortium name="EnsemblMetazoa"/>
        </authorList>
    </citation>
    <scope>IDENTIFICATION</scope>
</reference>